<accession>A0A5J9VXK8</accession>
<protein>
    <recommendedName>
        <fullName evidence="1">DUF4220 domain-containing protein</fullName>
    </recommendedName>
</protein>
<evidence type="ECO:0000259" key="1">
    <source>
        <dbReference type="Pfam" id="PF13968"/>
    </source>
</evidence>
<sequence>MDMLLKSSSTARPKDVCFSFALFKLLRCRFAKYTVLESGFMKAQTFFLHTLIQADDCQRLFGVIADELSFIHDYYYSSLPISYSHCLFPILSITLSVYSTAYCLYLIVIFSIGGSSQQIICVLYCDDLHQNYSGGPTRFIGFGNAYFDDIPIYLVVVVLVLAEIRDIVFYMSSNWTKVALICGYASRPSWQQSRTVQKLIGFVFKHSKCKLLNNWGQKMNQCSILVHQQPWSIVVLVRRLLHMPNQKKIMIRSAVKKAIFEALQGLASKQEGLVPEHKP</sequence>
<keyword evidence="3" id="KW-1185">Reference proteome</keyword>
<feature type="non-terminal residue" evidence="2">
    <location>
        <position position="1"/>
    </location>
</feature>
<gene>
    <name evidence="2" type="ORF">EJB05_14455</name>
</gene>
<dbReference type="EMBL" id="RWGY01000007">
    <property type="protein sequence ID" value="TVU40969.1"/>
    <property type="molecule type" value="Genomic_DNA"/>
</dbReference>
<dbReference type="InterPro" id="IPR025315">
    <property type="entry name" value="DUF4220"/>
</dbReference>
<name>A0A5J9VXK8_9POAL</name>
<evidence type="ECO:0000313" key="3">
    <source>
        <dbReference type="Proteomes" id="UP000324897"/>
    </source>
</evidence>
<dbReference type="Pfam" id="PF13968">
    <property type="entry name" value="DUF4220"/>
    <property type="match status" value="1"/>
</dbReference>
<organism evidence="2 3">
    <name type="scientific">Eragrostis curvula</name>
    <name type="common">weeping love grass</name>
    <dbReference type="NCBI Taxonomy" id="38414"/>
    <lineage>
        <taxon>Eukaryota</taxon>
        <taxon>Viridiplantae</taxon>
        <taxon>Streptophyta</taxon>
        <taxon>Embryophyta</taxon>
        <taxon>Tracheophyta</taxon>
        <taxon>Spermatophyta</taxon>
        <taxon>Magnoliopsida</taxon>
        <taxon>Liliopsida</taxon>
        <taxon>Poales</taxon>
        <taxon>Poaceae</taxon>
        <taxon>PACMAD clade</taxon>
        <taxon>Chloridoideae</taxon>
        <taxon>Eragrostideae</taxon>
        <taxon>Eragrostidinae</taxon>
        <taxon>Eragrostis</taxon>
    </lineage>
</organism>
<proteinExistence type="predicted"/>
<reference evidence="2 3" key="1">
    <citation type="journal article" date="2019" name="Sci. Rep.">
        <title>A high-quality genome of Eragrostis curvula grass provides insights into Poaceae evolution and supports new strategies to enhance forage quality.</title>
        <authorList>
            <person name="Carballo J."/>
            <person name="Santos B.A.C.M."/>
            <person name="Zappacosta D."/>
            <person name="Garbus I."/>
            <person name="Selva J.P."/>
            <person name="Gallo C.A."/>
            <person name="Diaz A."/>
            <person name="Albertini E."/>
            <person name="Caccamo M."/>
            <person name="Echenique V."/>
        </authorList>
    </citation>
    <scope>NUCLEOTIDE SEQUENCE [LARGE SCALE GENOMIC DNA]</scope>
    <source>
        <strain evidence="3">cv. Victoria</strain>
        <tissue evidence="2">Leaf</tissue>
    </source>
</reference>
<evidence type="ECO:0000313" key="2">
    <source>
        <dbReference type="EMBL" id="TVU40969.1"/>
    </source>
</evidence>
<feature type="domain" description="DUF4220" evidence="1">
    <location>
        <begin position="7"/>
        <end position="225"/>
    </location>
</feature>
<comment type="caution">
    <text evidence="2">The sequence shown here is derived from an EMBL/GenBank/DDBJ whole genome shotgun (WGS) entry which is preliminary data.</text>
</comment>
<dbReference type="AlphaFoldDB" id="A0A5J9VXK8"/>
<dbReference type="Gramene" id="TVU40969">
    <property type="protein sequence ID" value="TVU40969"/>
    <property type="gene ID" value="EJB05_14455"/>
</dbReference>
<dbReference type="PANTHER" id="PTHR31325">
    <property type="entry name" value="OS01G0798800 PROTEIN-RELATED"/>
    <property type="match status" value="1"/>
</dbReference>
<dbReference type="Proteomes" id="UP000324897">
    <property type="component" value="Chromosome 4"/>
</dbReference>